<accession>A0A6A6S734</accession>
<keyword evidence="2" id="KW-0732">Signal</keyword>
<proteinExistence type="predicted"/>
<feature type="region of interest" description="Disordered" evidence="1">
    <location>
        <begin position="134"/>
        <end position="154"/>
    </location>
</feature>
<feature type="compositionally biased region" description="Low complexity" evidence="1">
    <location>
        <begin position="134"/>
        <end position="153"/>
    </location>
</feature>
<name>A0A6A6S734_9PLEO</name>
<sequence length="244" mass="25655">MKSILLLLLLGALAVAQIPASVCQCPQVKCPGDDSVKLCQCLNSRESLCKNRCPDYVPTYLPCPAKPTSTPVPAPPVPSANAACECETQFCAQLWPESCYCGNANKQACFEQCGGVKPALQACPPLETPILITTTSPTPTTTRKPTASTTRRPVGTHAACGGNRSNYTSCTQSNYVCIKDPYRPGCGPECDGLGICVEDRMCGGFAGFPCPSLGQVCTDDPRDGDDCDPKLGAADCAGVCVWPH</sequence>
<dbReference type="Proteomes" id="UP000799753">
    <property type="component" value="Unassembled WGS sequence"/>
</dbReference>
<feature type="signal peptide" evidence="2">
    <location>
        <begin position="1"/>
        <end position="16"/>
    </location>
</feature>
<gene>
    <name evidence="3" type="ORF">P280DRAFT_446947</name>
</gene>
<organism evidence="3 4">
    <name type="scientific">Massarina eburnea CBS 473.64</name>
    <dbReference type="NCBI Taxonomy" id="1395130"/>
    <lineage>
        <taxon>Eukaryota</taxon>
        <taxon>Fungi</taxon>
        <taxon>Dikarya</taxon>
        <taxon>Ascomycota</taxon>
        <taxon>Pezizomycotina</taxon>
        <taxon>Dothideomycetes</taxon>
        <taxon>Pleosporomycetidae</taxon>
        <taxon>Pleosporales</taxon>
        <taxon>Massarineae</taxon>
        <taxon>Massarinaceae</taxon>
        <taxon>Massarina</taxon>
    </lineage>
</organism>
<evidence type="ECO:0000313" key="3">
    <source>
        <dbReference type="EMBL" id="KAF2643400.1"/>
    </source>
</evidence>
<dbReference type="AlphaFoldDB" id="A0A6A6S734"/>
<dbReference type="EMBL" id="MU006780">
    <property type="protein sequence ID" value="KAF2643400.1"/>
    <property type="molecule type" value="Genomic_DNA"/>
</dbReference>
<evidence type="ECO:0000256" key="2">
    <source>
        <dbReference type="SAM" id="SignalP"/>
    </source>
</evidence>
<dbReference type="OrthoDB" id="3799394at2759"/>
<keyword evidence="4" id="KW-1185">Reference proteome</keyword>
<feature type="chain" id="PRO_5025473582" evidence="2">
    <location>
        <begin position="17"/>
        <end position="244"/>
    </location>
</feature>
<evidence type="ECO:0000256" key="1">
    <source>
        <dbReference type="SAM" id="MobiDB-lite"/>
    </source>
</evidence>
<evidence type="ECO:0000313" key="4">
    <source>
        <dbReference type="Proteomes" id="UP000799753"/>
    </source>
</evidence>
<reference evidence="3" key="1">
    <citation type="journal article" date="2020" name="Stud. Mycol.">
        <title>101 Dothideomycetes genomes: a test case for predicting lifestyles and emergence of pathogens.</title>
        <authorList>
            <person name="Haridas S."/>
            <person name="Albert R."/>
            <person name="Binder M."/>
            <person name="Bloem J."/>
            <person name="Labutti K."/>
            <person name="Salamov A."/>
            <person name="Andreopoulos B."/>
            <person name="Baker S."/>
            <person name="Barry K."/>
            <person name="Bills G."/>
            <person name="Bluhm B."/>
            <person name="Cannon C."/>
            <person name="Castanera R."/>
            <person name="Culley D."/>
            <person name="Daum C."/>
            <person name="Ezra D."/>
            <person name="Gonzalez J."/>
            <person name="Henrissat B."/>
            <person name="Kuo A."/>
            <person name="Liang C."/>
            <person name="Lipzen A."/>
            <person name="Lutzoni F."/>
            <person name="Magnuson J."/>
            <person name="Mondo S."/>
            <person name="Nolan M."/>
            <person name="Ohm R."/>
            <person name="Pangilinan J."/>
            <person name="Park H.-J."/>
            <person name="Ramirez L."/>
            <person name="Alfaro M."/>
            <person name="Sun H."/>
            <person name="Tritt A."/>
            <person name="Yoshinaga Y."/>
            <person name="Zwiers L.-H."/>
            <person name="Turgeon B."/>
            <person name="Goodwin S."/>
            <person name="Spatafora J."/>
            <person name="Crous P."/>
            <person name="Grigoriev I."/>
        </authorList>
    </citation>
    <scope>NUCLEOTIDE SEQUENCE</scope>
    <source>
        <strain evidence="3">CBS 473.64</strain>
    </source>
</reference>
<protein>
    <submittedName>
        <fullName evidence="3">Uncharacterized protein</fullName>
    </submittedName>
</protein>